<organism evidence="3 4">
    <name type="scientific">Streptomyces spongiae</name>
    <dbReference type="NCBI Taxonomy" id="565072"/>
    <lineage>
        <taxon>Bacteria</taxon>
        <taxon>Bacillati</taxon>
        <taxon>Actinomycetota</taxon>
        <taxon>Actinomycetes</taxon>
        <taxon>Kitasatosporales</taxon>
        <taxon>Streptomycetaceae</taxon>
        <taxon>Streptomyces</taxon>
    </lineage>
</organism>
<gene>
    <name evidence="3" type="ORF">FNH08_10095</name>
</gene>
<dbReference type="SUPFAM" id="SSF52200">
    <property type="entry name" value="Toll/Interleukin receptor TIR domain"/>
    <property type="match status" value="1"/>
</dbReference>
<dbReference type="AlphaFoldDB" id="A0A5N8XEX2"/>
<evidence type="ECO:0000313" key="4">
    <source>
        <dbReference type="Proteomes" id="UP000400924"/>
    </source>
</evidence>
<evidence type="ECO:0000259" key="2">
    <source>
        <dbReference type="Pfam" id="PF13676"/>
    </source>
</evidence>
<feature type="domain" description="TIR" evidence="2">
    <location>
        <begin position="31"/>
        <end position="161"/>
    </location>
</feature>
<proteinExistence type="predicted"/>
<dbReference type="InterPro" id="IPR035897">
    <property type="entry name" value="Toll_tir_struct_dom_sf"/>
</dbReference>
<dbReference type="EMBL" id="VJZC01000046">
    <property type="protein sequence ID" value="MPY57498.1"/>
    <property type="molecule type" value="Genomic_DNA"/>
</dbReference>
<dbReference type="Proteomes" id="UP000400924">
    <property type="component" value="Unassembled WGS sequence"/>
</dbReference>
<dbReference type="GO" id="GO:0007165">
    <property type="term" value="P:signal transduction"/>
    <property type="evidence" value="ECO:0007669"/>
    <property type="project" value="InterPro"/>
</dbReference>
<sequence>MSPLQRAHRELEKKTSDAHPRTNRGPDMITVFTNYRTGDTDKAAALVDGALRREFGEDRAFRDHRSMSPGVDFPPVIKQNLRKSDVLLVLIGSEWLTLKDSATGRPRIEAEEDWVRTEIEWALDWGLIVIPVTVDGARLPTADELPEEIRELARRQRAFLRTSHEHIDIPVLIDAIREGTARAADPKHQDDAPAADRITNKIKSVKRTAFTIGGGNAHYHEGSDRKERK</sequence>
<dbReference type="InterPro" id="IPR000157">
    <property type="entry name" value="TIR_dom"/>
</dbReference>
<evidence type="ECO:0000256" key="1">
    <source>
        <dbReference type="SAM" id="MobiDB-lite"/>
    </source>
</evidence>
<accession>A0A5N8XEX2</accession>
<keyword evidence="4" id="KW-1185">Reference proteome</keyword>
<reference evidence="3 4" key="1">
    <citation type="submission" date="2019-07" db="EMBL/GenBank/DDBJ databases">
        <title>New species of Amycolatopsis and Streptomyces.</title>
        <authorList>
            <person name="Duangmal K."/>
            <person name="Teo W.F.A."/>
            <person name="Lipun K."/>
        </authorList>
    </citation>
    <scope>NUCLEOTIDE SEQUENCE [LARGE SCALE GENOMIC DNA]</scope>
    <source>
        <strain evidence="3 4">NBRC 106415</strain>
    </source>
</reference>
<protein>
    <submittedName>
        <fullName evidence="3">TIR domain-containing protein</fullName>
    </submittedName>
</protein>
<dbReference type="Pfam" id="PF13676">
    <property type="entry name" value="TIR_2"/>
    <property type="match status" value="1"/>
</dbReference>
<feature type="compositionally biased region" description="Basic and acidic residues" evidence="1">
    <location>
        <begin position="7"/>
        <end position="20"/>
    </location>
</feature>
<dbReference type="OrthoDB" id="3654490at2"/>
<dbReference type="Gene3D" id="3.40.50.10140">
    <property type="entry name" value="Toll/interleukin-1 receptor homology (TIR) domain"/>
    <property type="match status" value="1"/>
</dbReference>
<evidence type="ECO:0000313" key="3">
    <source>
        <dbReference type="EMBL" id="MPY57498.1"/>
    </source>
</evidence>
<feature type="region of interest" description="Disordered" evidence="1">
    <location>
        <begin position="1"/>
        <end position="27"/>
    </location>
</feature>
<comment type="caution">
    <text evidence="3">The sequence shown here is derived from an EMBL/GenBank/DDBJ whole genome shotgun (WGS) entry which is preliminary data.</text>
</comment>
<name>A0A5N8XEX2_9ACTN</name>